<evidence type="ECO:0000256" key="1">
    <source>
        <dbReference type="ARBA" id="ARBA00004123"/>
    </source>
</evidence>
<dbReference type="WBParaSite" id="SRDH1_58650.1">
    <property type="protein sequence ID" value="SRDH1_58650.1"/>
    <property type="gene ID" value="SRDH1_58650"/>
</dbReference>
<dbReference type="Proteomes" id="UP000050792">
    <property type="component" value="Unassembled WGS sequence"/>
</dbReference>
<evidence type="ECO:0000313" key="7">
    <source>
        <dbReference type="Proteomes" id="UP000050792"/>
    </source>
</evidence>
<dbReference type="AlphaFoldDB" id="A0A183RQC4"/>
<dbReference type="Pfam" id="PF00046">
    <property type="entry name" value="Homeodomain"/>
    <property type="match status" value="1"/>
</dbReference>
<keyword evidence="4 5" id="KW-0539">Nucleus</keyword>
<evidence type="ECO:0000256" key="6">
    <source>
        <dbReference type="RuleBase" id="RU000682"/>
    </source>
</evidence>
<dbReference type="PANTHER" id="PTHR24339:SF28">
    <property type="entry name" value="E5-RELATED"/>
    <property type="match status" value="1"/>
</dbReference>
<keyword evidence="7" id="KW-1185">Reference proteome</keyword>
<dbReference type="InterPro" id="IPR009057">
    <property type="entry name" value="Homeodomain-like_sf"/>
</dbReference>
<evidence type="ECO:0000256" key="2">
    <source>
        <dbReference type="ARBA" id="ARBA00023125"/>
    </source>
</evidence>
<dbReference type="InterPro" id="IPR020479">
    <property type="entry name" value="HD_metazoa"/>
</dbReference>
<accession>A0A183RQC4</accession>
<dbReference type="InterPro" id="IPR001356">
    <property type="entry name" value="HD"/>
</dbReference>
<evidence type="ECO:0000313" key="8">
    <source>
        <dbReference type="WBParaSite" id="SRDH1_58650.1"/>
    </source>
</evidence>
<dbReference type="InterPro" id="IPR050877">
    <property type="entry name" value="EMX-VAX-Noto_Homeobox_TFs"/>
</dbReference>
<organism evidence="7 8">
    <name type="scientific">Schistosoma rodhaini</name>
    <dbReference type="NCBI Taxonomy" id="6188"/>
    <lineage>
        <taxon>Eukaryota</taxon>
        <taxon>Metazoa</taxon>
        <taxon>Spiralia</taxon>
        <taxon>Lophotrochozoa</taxon>
        <taxon>Platyhelminthes</taxon>
        <taxon>Trematoda</taxon>
        <taxon>Digenea</taxon>
        <taxon>Strigeidida</taxon>
        <taxon>Schistosomatoidea</taxon>
        <taxon>Schistosomatidae</taxon>
        <taxon>Schistosoma</taxon>
    </lineage>
</organism>
<dbReference type="Gene3D" id="1.10.10.60">
    <property type="entry name" value="Homeodomain-like"/>
    <property type="match status" value="1"/>
</dbReference>
<dbReference type="GO" id="GO:0000981">
    <property type="term" value="F:DNA-binding transcription factor activity, RNA polymerase II-specific"/>
    <property type="evidence" value="ECO:0007669"/>
    <property type="project" value="InterPro"/>
</dbReference>
<comment type="subcellular location">
    <subcellularLocation>
        <location evidence="1 5 6">Nucleus</location>
    </subcellularLocation>
</comment>
<evidence type="ECO:0000256" key="5">
    <source>
        <dbReference type="PROSITE-ProRule" id="PRU00108"/>
    </source>
</evidence>
<evidence type="ECO:0000256" key="3">
    <source>
        <dbReference type="ARBA" id="ARBA00023155"/>
    </source>
</evidence>
<keyword evidence="2 5" id="KW-0238">DNA-binding</keyword>
<name>A0A183RQC4_9TREM</name>
<dbReference type="SMART" id="SM00389">
    <property type="entry name" value="HOX"/>
    <property type="match status" value="1"/>
</dbReference>
<reference evidence="7" key="1">
    <citation type="submission" date="2022-06" db="EMBL/GenBank/DDBJ databases">
        <authorList>
            <person name="Berger JAMES D."/>
            <person name="Berger JAMES D."/>
        </authorList>
    </citation>
    <scope>NUCLEOTIDE SEQUENCE [LARGE SCALE GENOMIC DNA]</scope>
</reference>
<feature type="DNA-binding region" description="Homeobox" evidence="5">
    <location>
        <begin position="227"/>
        <end position="286"/>
    </location>
</feature>
<protein>
    <submittedName>
        <fullName evidence="8">Homeobox domain-containing protein</fullName>
    </submittedName>
</protein>
<dbReference type="PROSITE" id="PS50071">
    <property type="entry name" value="HOMEOBOX_2"/>
    <property type="match status" value="1"/>
</dbReference>
<proteinExistence type="predicted"/>
<dbReference type="CDD" id="cd00086">
    <property type="entry name" value="homeodomain"/>
    <property type="match status" value="1"/>
</dbReference>
<reference evidence="8" key="2">
    <citation type="submission" date="2023-11" db="UniProtKB">
        <authorList>
            <consortium name="WormBaseParasite"/>
        </authorList>
    </citation>
    <scope>IDENTIFICATION</scope>
</reference>
<evidence type="ECO:0000256" key="4">
    <source>
        <dbReference type="ARBA" id="ARBA00023242"/>
    </source>
</evidence>
<keyword evidence="3 5" id="KW-0371">Homeobox</keyword>
<dbReference type="PRINTS" id="PR00024">
    <property type="entry name" value="HOMEOBOX"/>
</dbReference>
<sequence length="288" mass="34688">MNSFMISSIMNLNKSSYSDTIETYNINNNQYYKILNLSNSILNNNNNNNNQEFNNDNTLLNFNYFNNNKSILTNVSNKNLNQNIDLLNQINDNNEFMINYQNYLNLFINQLYSNNTLINKSIIDDYHDHHNHHHLLCNKNINSLKELNHNKMNNNNEYLNKDINTLQSTSKLSNLMNSSTDRLLNNHNYQNHHPNNNIEYLNDKENCLNESLEYEHQIKLNKQNQNSFRNRTSFTDYQLICLEREFSHIQYLSRIDRIHLAQNLNLTEKQVKIWFQNRRVRWRKRNLF</sequence>
<dbReference type="GO" id="GO:0000978">
    <property type="term" value="F:RNA polymerase II cis-regulatory region sequence-specific DNA binding"/>
    <property type="evidence" value="ECO:0007669"/>
    <property type="project" value="TreeGrafter"/>
</dbReference>
<dbReference type="PANTHER" id="PTHR24339">
    <property type="entry name" value="HOMEOBOX PROTEIN EMX-RELATED"/>
    <property type="match status" value="1"/>
</dbReference>
<dbReference type="SUPFAM" id="SSF46689">
    <property type="entry name" value="Homeodomain-like"/>
    <property type="match status" value="1"/>
</dbReference>
<dbReference type="PROSITE" id="PS00027">
    <property type="entry name" value="HOMEOBOX_1"/>
    <property type="match status" value="1"/>
</dbReference>
<dbReference type="InterPro" id="IPR017970">
    <property type="entry name" value="Homeobox_CS"/>
</dbReference>
<dbReference type="GO" id="GO:0005634">
    <property type="term" value="C:nucleus"/>
    <property type="evidence" value="ECO:0007669"/>
    <property type="project" value="UniProtKB-SubCell"/>
</dbReference>